<comment type="caution">
    <text evidence="1">The sequence shown here is derived from an EMBL/GenBank/DDBJ whole genome shotgun (WGS) entry which is preliminary data.</text>
</comment>
<proteinExistence type="predicted"/>
<accession>A0AAV1TBQ8</accession>
<dbReference type="EMBL" id="CAKLBY020000035">
    <property type="protein sequence ID" value="CAK7910289.1"/>
    <property type="molecule type" value="Genomic_DNA"/>
</dbReference>
<dbReference type="AlphaFoldDB" id="A0AAV1TBQ8"/>
<evidence type="ECO:0000313" key="2">
    <source>
        <dbReference type="Proteomes" id="UP001162060"/>
    </source>
</evidence>
<gene>
    <name evidence="1" type="ORF">PM001_LOCUS4107</name>
</gene>
<evidence type="ECO:0000313" key="1">
    <source>
        <dbReference type="EMBL" id="CAK7910289.1"/>
    </source>
</evidence>
<reference evidence="1" key="1">
    <citation type="submission" date="2024-01" db="EMBL/GenBank/DDBJ databases">
        <authorList>
            <person name="Webb A."/>
        </authorList>
    </citation>
    <scope>NUCLEOTIDE SEQUENCE</scope>
    <source>
        <strain evidence="1">Pm1</strain>
    </source>
</reference>
<protein>
    <submittedName>
        <fullName evidence="1">Uncharacterized protein</fullName>
    </submittedName>
</protein>
<dbReference type="Proteomes" id="UP001162060">
    <property type="component" value="Unassembled WGS sequence"/>
</dbReference>
<organism evidence="1 2">
    <name type="scientific">Peronospora matthiolae</name>
    <dbReference type="NCBI Taxonomy" id="2874970"/>
    <lineage>
        <taxon>Eukaryota</taxon>
        <taxon>Sar</taxon>
        <taxon>Stramenopiles</taxon>
        <taxon>Oomycota</taxon>
        <taxon>Peronosporomycetes</taxon>
        <taxon>Peronosporales</taxon>
        <taxon>Peronosporaceae</taxon>
        <taxon>Peronospora</taxon>
    </lineage>
</organism>
<name>A0AAV1TBQ8_9STRA</name>
<sequence length="173" mass="19587">MREKRRWLDLLVRESALSYQKEATNMARETPVPIDDRPSTCLYSSSHDRYDKRVPSTGASDQFFFACMFFRVFRIATRSLRRSCSQQPSDMSVAVSSKVGLQCANCASCPFLVRSQSRGRVFFARATKSLERRIASSSSSIWTSSLLAVLLHERHIVDAPRLDGYLLPSAHTT</sequence>